<evidence type="ECO:0000313" key="12">
    <source>
        <dbReference type="EMBL" id="GIP57957.1"/>
    </source>
</evidence>
<dbReference type="InterPro" id="IPR004358">
    <property type="entry name" value="Sig_transdc_His_kin-like_C"/>
</dbReference>
<keyword evidence="10" id="KW-0812">Transmembrane</keyword>
<dbReference type="SUPFAM" id="SSF47384">
    <property type="entry name" value="Homodimeric domain of signal transducing histidine kinase"/>
    <property type="match status" value="1"/>
</dbReference>
<dbReference type="SUPFAM" id="SSF55874">
    <property type="entry name" value="ATPase domain of HSP90 chaperone/DNA topoisomerase II/histidine kinase"/>
    <property type="match status" value="1"/>
</dbReference>
<dbReference type="EMBL" id="BOSM01000002">
    <property type="protein sequence ID" value="GIP57957.1"/>
    <property type="molecule type" value="Genomic_DNA"/>
</dbReference>
<dbReference type="PANTHER" id="PTHR42878:SF7">
    <property type="entry name" value="SENSOR HISTIDINE KINASE GLRK"/>
    <property type="match status" value="1"/>
</dbReference>
<evidence type="ECO:0000256" key="7">
    <source>
        <dbReference type="ARBA" id="ARBA00022777"/>
    </source>
</evidence>
<comment type="subcellular location">
    <subcellularLocation>
        <location evidence="2">Membrane</location>
    </subcellularLocation>
</comment>
<protein>
    <recommendedName>
        <fullName evidence="3">histidine kinase</fullName>
        <ecNumber evidence="3">2.7.13.3</ecNumber>
    </recommendedName>
</protein>
<keyword evidence="5" id="KW-0808">Transferase</keyword>
<evidence type="ECO:0000259" key="11">
    <source>
        <dbReference type="PROSITE" id="PS50109"/>
    </source>
</evidence>
<feature type="domain" description="Histidine kinase" evidence="11">
    <location>
        <begin position="382"/>
        <end position="601"/>
    </location>
</feature>
<dbReference type="SMART" id="SM00388">
    <property type="entry name" value="HisKA"/>
    <property type="match status" value="1"/>
</dbReference>
<sequence length="611" mass="69703">MTMRRRFVWMFIRQWLTVGVITAICIVMMFLWIAEKMMELDLKRNFSRVALESIMDAYSVREDGSPHISPRLLKQVEDNGGWLQVLNEDGEATSAYFTPPDVPEKYKPGELIDFFNRQQPFPYRLYILIRPIEGEMVTLLYGVKEPLDTAASVLAEGGTGYEHLIREAGQAEPASGFNGWPEEIRYSLEEYEAGIQLLSAEGKELLSYRLPSGVPHQYSPQELVLRWQYPERYGMRIEMRTEKDSGRIWLIHAPYDAVPGIRLTPFGPTVNSESQLMMYGFGSLVLILLLACGGLALWQGNRFGLPMLHVMRWLEQLAQRHYKEPNDLHGRPSSKRRSGRLKHRYKAYAEVVYSVEELSQQLEQHEFEREQNERMREEWIAGLSHDLKTPLSSIYGYAQLLRSGQYEWDREEVTDFAAIMVEKAEYMDGLIQDLNLLYRLKHASDALHLEYRNVNEVAGEAVARIAEDPAWSPYESEWISSPEDIYYPVDPLAFRRMMDNIMVNAMLHNPPGTKLIIQLQKGPGSGFTLHFEDNGNGMDEATLNSLFQRYYRGTPTDRITSGSGLGMAIAKEIAEAHGGTVEVRSAVGRGTLITVSFSGNKRGHPADLSTI</sequence>
<dbReference type="CDD" id="cd00082">
    <property type="entry name" value="HisKA"/>
    <property type="match status" value="1"/>
</dbReference>
<dbReference type="PRINTS" id="PR00344">
    <property type="entry name" value="BCTRLSENSOR"/>
</dbReference>
<name>A0ABQ4MQG2_9BACL</name>
<dbReference type="InterPro" id="IPR005467">
    <property type="entry name" value="His_kinase_dom"/>
</dbReference>
<evidence type="ECO:0000313" key="13">
    <source>
        <dbReference type="Proteomes" id="UP000681290"/>
    </source>
</evidence>
<evidence type="ECO:0000256" key="4">
    <source>
        <dbReference type="ARBA" id="ARBA00022553"/>
    </source>
</evidence>
<dbReference type="Pfam" id="PF00512">
    <property type="entry name" value="HisKA"/>
    <property type="match status" value="1"/>
</dbReference>
<evidence type="ECO:0000256" key="6">
    <source>
        <dbReference type="ARBA" id="ARBA00022741"/>
    </source>
</evidence>
<comment type="catalytic activity">
    <reaction evidence="1">
        <text>ATP + protein L-histidine = ADP + protein N-phospho-L-histidine.</text>
        <dbReference type="EC" id="2.7.13.3"/>
    </reaction>
</comment>
<evidence type="ECO:0000256" key="9">
    <source>
        <dbReference type="ARBA" id="ARBA00023012"/>
    </source>
</evidence>
<keyword evidence="10" id="KW-0472">Membrane</keyword>
<feature type="transmembrane region" description="Helical" evidence="10">
    <location>
        <begin position="12"/>
        <end position="34"/>
    </location>
</feature>
<organism evidence="12 13">
    <name type="scientific">Paenibacillus woosongensis</name>
    <dbReference type="NCBI Taxonomy" id="307580"/>
    <lineage>
        <taxon>Bacteria</taxon>
        <taxon>Bacillati</taxon>
        <taxon>Bacillota</taxon>
        <taxon>Bacilli</taxon>
        <taxon>Bacillales</taxon>
        <taxon>Paenibacillaceae</taxon>
        <taxon>Paenibacillus</taxon>
    </lineage>
</organism>
<dbReference type="Pfam" id="PF02518">
    <property type="entry name" value="HATPase_c"/>
    <property type="match status" value="1"/>
</dbReference>
<evidence type="ECO:0000256" key="5">
    <source>
        <dbReference type="ARBA" id="ARBA00022679"/>
    </source>
</evidence>
<proteinExistence type="predicted"/>
<dbReference type="Proteomes" id="UP000681290">
    <property type="component" value="Unassembled WGS sequence"/>
</dbReference>
<keyword evidence="6" id="KW-0547">Nucleotide-binding</keyword>
<evidence type="ECO:0000256" key="10">
    <source>
        <dbReference type="SAM" id="Phobius"/>
    </source>
</evidence>
<keyword evidence="13" id="KW-1185">Reference proteome</keyword>
<dbReference type="InterPro" id="IPR036097">
    <property type="entry name" value="HisK_dim/P_sf"/>
</dbReference>
<accession>A0ABQ4MQG2</accession>
<dbReference type="EC" id="2.7.13.3" evidence="3"/>
<keyword evidence="7 12" id="KW-0418">Kinase</keyword>
<reference evidence="12 13" key="1">
    <citation type="submission" date="2021-03" db="EMBL/GenBank/DDBJ databases">
        <title>Antimicrobial resistance genes in bacteria isolated from Japanese honey, and their potential for conferring macrolide and lincosamide resistance in the American foulbrood pathogen Paenibacillus larvae.</title>
        <authorList>
            <person name="Okamoto M."/>
            <person name="Kumagai M."/>
            <person name="Kanamori H."/>
            <person name="Takamatsu D."/>
        </authorList>
    </citation>
    <scope>NUCLEOTIDE SEQUENCE [LARGE SCALE GENOMIC DNA]</scope>
    <source>
        <strain evidence="12 13">J15TS10</strain>
    </source>
</reference>
<evidence type="ECO:0000256" key="1">
    <source>
        <dbReference type="ARBA" id="ARBA00000085"/>
    </source>
</evidence>
<keyword evidence="10" id="KW-1133">Transmembrane helix</keyword>
<evidence type="ECO:0000256" key="2">
    <source>
        <dbReference type="ARBA" id="ARBA00004370"/>
    </source>
</evidence>
<keyword evidence="9" id="KW-0902">Two-component regulatory system</keyword>
<gene>
    <name evidence="12" type="ORF">J15TS10_17710</name>
</gene>
<dbReference type="CDD" id="cd00075">
    <property type="entry name" value="HATPase"/>
    <property type="match status" value="1"/>
</dbReference>
<dbReference type="Gene3D" id="3.30.565.10">
    <property type="entry name" value="Histidine kinase-like ATPase, C-terminal domain"/>
    <property type="match status" value="1"/>
</dbReference>
<dbReference type="InterPro" id="IPR036890">
    <property type="entry name" value="HATPase_C_sf"/>
</dbReference>
<comment type="caution">
    <text evidence="12">The sequence shown here is derived from an EMBL/GenBank/DDBJ whole genome shotgun (WGS) entry which is preliminary data.</text>
</comment>
<dbReference type="PANTHER" id="PTHR42878">
    <property type="entry name" value="TWO-COMPONENT HISTIDINE KINASE"/>
    <property type="match status" value="1"/>
</dbReference>
<dbReference type="InterPro" id="IPR050351">
    <property type="entry name" value="BphY/WalK/GraS-like"/>
</dbReference>
<dbReference type="InterPro" id="IPR003661">
    <property type="entry name" value="HisK_dim/P_dom"/>
</dbReference>
<dbReference type="PROSITE" id="PS50109">
    <property type="entry name" value="HIS_KIN"/>
    <property type="match status" value="1"/>
</dbReference>
<evidence type="ECO:0000256" key="8">
    <source>
        <dbReference type="ARBA" id="ARBA00022840"/>
    </source>
</evidence>
<dbReference type="SMART" id="SM00387">
    <property type="entry name" value="HATPase_c"/>
    <property type="match status" value="1"/>
</dbReference>
<feature type="transmembrane region" description="Helical" evidence="10">
    <location>
        <begin position="276"/>
        <end position="298"/>
    </location>
</feature>
<keyword evidence="8" id="KW-0067">ATP-binding</keyword>
<dbReference type="GO" id="GO:0016301">
    <property type="term" value="F:kinase activity"/>
    <property type="evidence" value="ECO:0007669"/>
    <property type="project" value="UniProtKB-KW"/>
</dbReference>
<evidence type="ECO:0000256" key="3">
    <source>
        <dbReference type="ARBA" id="ARBA00012438"/>
    </source>
</evidence>
<dbReference type="Gene3D" id="1.10.287.130">
    <property type="match status" value="1"/>
</dbReference>
<dbReference type="InterPro" id="IPR003594">
    <property type="entry name" value="HATPase_dom"/>
</dbReference>
<keyword evidence="4" id="KW-0597">Phosphoprotein</keyword>